<protein>
    <submittedName>
        <fullName evidence="2">Uncharacterized protein</fullName>
    </submittedName>
</protein>
<dbReference type="RefSeq" id="WP_104205788.1">
    <property type="nucleotide sequence ID" value="NZ_PHND01000001.1"/>
</dbReference>
<organism evidence="2 3">
    <name type="scientific">Entomoplasma ellychniae</name>
    <dbReference type="NCBI Taxonomy" id="2114"/>
    <lineage>
        <taxon>Bacteria</taxon>
        <taxon>Bacillati</taxon>
        <taxon>Mycoplasmatota</taxon>
        <taxon>Mollicutes</taxon>
        <taxon>Entomoplasmatales</taxon>
        <taxon>Entomoplasmataceae</taxon>
        <taxon>Entomoplasma</taxon>
    </lineage>
</organism>
<proteinExistence type="predicted"/>
<evidence type="ECO:0000256" key="1">
    <source>
        <dbReference type="SAM" id="Phobius"/>
    </source>
</evidence>
<sequence length="301" mass="33473">MNRSSVVPRGLLKFYQYLGTFFSALILAVTIVLISKYASSMNPLLYGGIIGIEVYMLWKSIYSAVVIIKYMNNATDEEIIANRFIMAVLSMGVGGFITPFVLTQLPKIETNSTINPRVFLAKHLGWTMFIGSILALGATFLFALTSPMKGLFVIDTTTMIVIGIYVVIFLIGLLGISFFSSKTASEKLSQKNFLGFTMQVIGVIYTLIATIEMILIAVMGVIRLIAVISDAIRYAANSEGIWMVFAIFIAFARITFEMMYVSMIFQISGSIIKGIWAKDQVITIKNFQNIDEKEAELNTKR</sequence>
<dbReference type="Proteomes" id="UP000239010">
    <property type="component" value="Unassembled WGS sequence"/>
</dbReference>
<feature type="transmembrane region" description="Helical" evidence="1">
    <location>
        <begin position="156"/>
        <end position="179"/>
    </location>
</feature>
<feature type="transmembrane region" description="Helical" evidence="1">
    <location>
        <begin position="200"/>
        <end position="228"/>
    </location>
</feature>
<feature type="transmembrane region" description="Helical" evidence="1">
    <location>
        <begin position="46"/>
        <end position="68"/>
    </location>
</feature>
<name>A0A8E2QYL7_9MOLU</name>
<gene>
    <name evidence="2" type="ORF">EELLY_v1c03540</name>
</gene>
<feature type="transmembrane region" description="Helical" evidence="1">
    <location>
        <begin position="240"/>
        <end position="256"/>
    </location>
</feature>
<keyword evidence="1" id="KW-0812">Transmembrane</keyword>
<feature type="transmembrane region" description="Helical" evidence="1">
    <location>
        <begin position="80"/>
        <end position="102"/>
    </location>
</feature>
<keyword evidence="1" id="KW-1133">Transmembrane helix</keyword>
<feature type="transmembrane region" description="Helical" evidence="1">
    <location>
        <begin position="123"/>
        <end position="144"/>
    </location>
</feature>
<keyword evidence="1" id="KW-0472">Membrane</keyword>
<reference evidence="2 3" key="1">
    <citation type="submission" date="2017-11" db="EMBL/GenBank/DDBJ databases">
        <title>Genome sequence of Entomoplasma ellychniae ELCN-1 (ATCC 43707).</title>
        <authorList>
            <person name="Lo W.-S."/>
            <person name="Gasparich G.E."/>
            <person name="Kuo C.-H."/>
        </authorList>
    </citation>
    <scope>NUCLEOTIDE SEQUENCE [LARGE SCALE GENOMIC DNA]</scope>
    <source>
        <strain evidence="2 3">ELCN-1</strain>
    </source>
</reference>
<dbReference type="EMBL" id="PHND01000001">
    <property type="protein sequence ID" value="PPE04674.1"/>
    <property type="molecule type" value="Genomic_DNA"/>
</dbReference>
<evidence type="ECO:0000313" key="3">
    <source>
        <dbReference type="Proteomes" id="UP000239010"/>
    </source>
</evidence>
<comment type="caution">
    <text evidence="2">The sequence shown here is derived from an EMBL/GenBank/DDBJ whole genome shotgun (WGS) entry which is preliminary data.</text>
</comment>
<evidence type="ECO:0000313" key="2">
    <source>
        <dbReference type="EMBL" id="PPE04674.1"/>
    </source>
</evidence>
<dbReference type="AlphaFoldDB" id="A0A8E2QYL7"/>
<keyword evidence="3" id="KW-1185">Reference proteome</keyword>
<accession>A0A8E2QYL7</accession>
<feature type="transmembrane region" description="Helical" evidence="1">
    <location>
        <begin position="14"/>
        <end position="34"/>
    </location>
</feature>